<dbReference type="InParanoid" id="H0EWJ6"/>
<dbReference type="EMBL" id="AGUE01000211">
    <property type="protein sequence ID" value="EHK97026.1"/>
    <property type="molecule type" value="Genomic_DNA"/>
</dbReference>
<accession>H0EWJ6</accession>
<name>H0EWJ6_GLAL7</name>
<gene>
    <name evidence="1" type="ORF">M7I_7164</name>
</gene>
<dbReference type="AlphaFoldDB" id="H0EWJ6"/>
<comment type="caution">
    <text evidence="1">The sequence shown here is derived from an EMBL/GenBank/DDBJ whole genome shotgun (WGS) entry which is preliminary data.</text>
</comment>
<reference evidence="1 2" key="1">
    <citation type="journal article" date="2012" name="Eukaryot. Cell">
        <title>Genome sequence of the fungus Glarea lozoyensis: the first genome sequence of a species from the Helotiaceae family.</title>
        <authorList>
            <person name="Youssar L."/>
            <person name="Gruening B.A."/>
            <person name="Erxleben A."/>
            <person name="Guenther S."/>
            <person name="Huettel W."/>
        </authorList>
    </citation>
    <scope>NUCLEOTIDE SEQUENCE [LARGE SCALE GENOMIC DNA]</scope>
    <source>
        <strain evidence="2">ATCC 74030 / MF5533</strain>
    </source>
</reference>
<evidence type="ECO:0000313" key="2">
    <source>
        <dbReference type="Proteomes" id="UP000005446"/>
    </source>
</evidence>
<evidence type="ECO:0000313" key="1">
    <source>
        <dbReference type="EMBL" id="EHK97026.1"/>
    </source>
</evidence>
<dbReference type="HOGENOM" id="CLU_2346889_0_0_1"/>
<organism evidence="1 2">
    <name type="scientific">Glarea lozoyensis (strain ATCC 74030 / MF5533)</name>
    <dbReference type="NCBI Taxonomy" id="1104152"/>
    <lineage>
        <taxon>Eukaryota</taxon>
        <taxon>Fungi</taxon>
        <taxon>Dikarya</taxon>
        <taxon>Ascomycota</taxon>
        <taxon>Pezizomycotina</taxon>
        <taxon>Leotiomycetes</taxon>
        <taxon>Helotiales</taxon>
        <taxon>Helotiaceae</taxon>
        <taxon>Glarea</taxon>
    </lineage>
</organism>
<sequence>MLYNCIFEAILNRAFKERDEARVHGVRGCDDGDCCPVARCGGGGEGGEGCAEDELGYETEVVEEGGEVEFVLCEVAVAEDVFVEAFVESGWWPDVLA</sequence>
<proteinExistence type="predicted"/>
<protein>
    <submittedName>
        <fullName evidence="1">Uncharacterized protein</fullName>
    </submittedName>
</protein>
<dbReference type="Proteomes" id="UP000005446">
    <property type="component" value="Unassembled WGS sequence"/>
</dbReference>
<keyword evidence="2" id="KW-1185">Reference proteome</keyword>